<dbReference type="EMBL" id="SMAR01000027">
    <property type="protein sequence ID" value="TCT35298.1"/>
    <property type="molecule type" value="Genomic_DNA"/>
</dbReference>
<dbReference type="GO" id="GO:0006744">
    <property type="term" value="P:ubiquinone biosynthetic process"/>
    <property type="evidence" value="ECO:0007669"/>
    <property type="project" value="InterPro"/>
</dbReference>
<keyword evidence="3" id="KW-1185">Reference proteome</keyword>
<dbReference type="PANTHER" id="PTHR38693">
    <property type="entry name" value="UBIQUINONE BIOSYNTHESIS PROTEIN UBIJ"/>
    <property type="match status" value="1"/>
</dbReference>
<comment type="caution">
    <text evidence="2">The sequence shown here is derived from an EMBL/GenBank/DDBJ whole genome shotgun (WGS) entry which is preliminary data.</text>
</comment>
<evidence type="ECO:0000313" key="2">
    <source>
        <dbReference type="EMBL" id="TCT35298.1"/>
    </source>
</evidence>
<evidence type="ECO:0000259" key="1">
    <source>
        <dbReference type="Pfam" id="PF02036"/>
    </source>
</evidence>
<dbReference type="Proteomes" id="UP000295097">
    <property type="component" value="Unassembled WGS sequence"/>
</dbReference>
<evidence type="ECO:0000313" key="3">
    <source>
        <dbReference type="Proteomes" id="UP000295097"/>
    </source>
</evidence>
<proteinExistence type="predicted"/>
<accession>A0A4R3NKF0</accession>
<dbReference type="InterPro" id="IPR036527">
    <property type="entry name" value="SCP2_sterol-bd_dom_sf"/>
</dbReference>
<sequence length="144" mass="16210">MLLKRLMRQHPGLFERLGEHKSKRFAFRPADLPFTFLIEPAEETVTVLRCDAEIHADAVIEGPFFILLALMEGRLDGDALFFSRDLLVSGDMEAMLALRNALDDCDIDLPKDLSTLAGPFAPMVAHTAARIRGKVLFEEPRSWN</sequence>
<protein>
    <submittedName>
        <fullName evidence="2">Putative lipid carrier protein YhbT</fullName>
    </submittedName>
</protein>
<reference evidence="2 3" key="1">
    <citation type="submission" date="2019-03" db="EMBL/GenBank/DDBJ databases">
        <title>Freshwater and sediment microbial communities from various areas in North America, analyzing microbe dynamics in response to fracking.</title>
        <authorList>
            <person name="Lamendella R."/>
        </authorList>
    </citation>
    <scope>NUCLEOTIDE SEQUENCE [LARGE SCALE GENOMIC DNA]</scope>
    <source>
        <strain evidence="2 3">175.2</strain>
    </source>
</reference>
<dbReference type="Gene3D" id="3.30.1050.10">
    <property type="entry name" value="SCP2 sterol-binding domain"/>
    <property type="match status" value="1"/>
</dbReference>
<dbReference type="PANTHER" id="PTHR38693:SF1">
    <property type="entry name" value="UBIQUINONE BIOSYNTHESIS ACCESSORY FACTOR UBIJ"/>
    <property type="match status" value="1"/>
</dbReference>
<gene>
    <name evidence="2" type="ORF">EDC90_102736</name>
</gene>
<dbReference type="SUPFAM" id="SSF55718">
    <property type="entry name" value="SCP-like"/>
    <property type="match status" value="1"/>
</dbReference>
<feature type="domain" description="SCP2" evidence="1">
    <location>
        <begin position="4"/>
        <end position="103"/>
    </location>
</feature>
<dbReference type="InterPro" id="IPR003033">
    <property type="entry name" value="SCP2_sterol-bd_dom"/>
</dbReference>
<dbReference type="AlphaFoldDB" id="A0A4R3NKF0"/>
<organism evidence="2 3">
    <name type="scientific">Martelella mediterranea</name>
    <dbReference type="NCBI Taxonomy" id="293089"/>
    <lineage>
        <taxon>Bacteria</taxon>
        <taxon>Pseudomonadati</taxon>
        <taxon>Pseudomonadota</taxon>
        <taxon>Alphaproteobacteria</taxon>
        <taxon>Hyphomicrobiales</taxon>
        <taxon>Aurantimonadaceae</taxon>
        <taxon>Martelella</taxon>
    </lineage>
</organism>
<name>A0A4R3NKF0_9HYPH</name>
<dbReference type="Pfam" id="PF02036">
    <property type="entry name" value="SCP2"/>
    <property type="match status" value="1"/>
</dbReference>
<dbReference type="InterPro" id="IPR038989">
    <property type="entry name" value="UbiJ"/>
</dbReference>